<dbReference type="InterPro" id="IPR046036">
    <property type="entry name" value="DUF5994"/>
</dbReference>
<evidence type="ECO:0000313" key="2">
    <source>
        <dbReference type="Proteomes" id="UP000466431"/>
    </source>
</evidence>
<protein>
    <submittedName>
        <fullName evidence="1">Uncharacterized protein</fullName>
    </submittedName>
</protein>
<gene>
    <name evidence="1" type="ORF">MCEL_35040</name>
</gene>
<dbReference type="Proteomes" id="UP000466431">
    <property type="component" value="Chromosome"/>
</dbReference>
<sequence>MKPAHDHGGFVQGAWWPRTDQLHTELPHLLAALSPQIGLVDRVIFDGTSWASAAMRIEVEDCSINLERASSSSANTVSMIGEAFGALVLLVVPPYTNPARAYTAVMTASTLGNVSTPDELLGIGPQHAQDRRLALLAHQRWESEGGALRHLGGTRSVGIGGPQEVQHDQ</sequence>
<reference evidence="1 2" key="1">
    <citation type="journal article" date="2019" name="Emerg. Microbes Infect.">
        <title>Comprehensive subspecies identification of 175 nontuberculous mycobacteria species based on 7547 genomic profiles.</title>
        <authorList>
            <person name="Matsumoto Y."/>
            <person name="Kinjo T."/>
            <person name="Motooka D."/>
            <person name="Nabeya D."/>
            <person name="Jung N."/>
            <person name="Uechi K."/>
            <person name="Horii T."/>
            <person name="Iida T."/>
            <person name="Fujita J."/>
            <person name="Nakamura S."/>
        </authorList>
    </citation>
    <scope>NUCLEOTIDE SEQUENCE [LARGE SCALE GENOMIC DNA]</scope>
    <source>
        <strain evidence="1 2">JCM 18439</strain>
    </source>
</reference>
<dbReference type="AlphaFoldDB" id="A0A7I7RMV0"/>
<proteinExistence type="predicted"/>
<name>A0A7I7RMV0_MYCCF</name>
<keyword evidence="2" id="KW-1185">Reference proteome</keyword>
<dbReference type="KEGG" id="mcee:MCEL_35040"/>
<dbReference type="EMBL" id="AP022591">
    <property type="protein sequence ID" value="BBY45209.1"/>
    <property type="molecule type" value="Genomic_DNA"/>
</dbReference>
<dbReference type="RefSeq" id="WP_234806110.1">
    <property type="nucleotide sequence ID" value="NZ_AP022591.1"/>
</dbReference>
<organism evidence="1 2">
    <name type="scientific">Mycolicibacterium celeriflavum</name>
    <name type="common">Mycobacterium celeriflavum</name>
    <dbReference type="NCBI Taxonomy" id="1249101"/>
    <lineage>
        <taxon>Bacteria</taxon>
        <taxon>Bacillati</taxon>
        <taxon>Actinomycetota</taxon>
        <taxon>Actinomycetes</taxon>
        <taxon>Mycobacteriales</taxon>
        <taxon>Mycobacteriaceae</taxon>
        <taxon>Mycolicibacterium</taxon>
    </lineage>
</organism>
<accession>A0A7I7RMV0</accession>
<dbReference type="Pfam" id="PF19457">
    <property type="entry name" value="DUF5994"/>
    <property type="match status" value="1"/>
</dbReference>
<evidence type="ECO:0000313" key="1">
    <source>
        <dbReference type="EMBL" id="BBY45209.1"/>
    </source>
</evidence>